<organism evidence="7">
    <name type="scientific">marine metagenome</name>
    <dbReference type="NCBI Taxonomy" id="408172"/>
    <lineage>
        <taxon>unclassified sequences</taxon>
        <taxon>metagenomes</taxon>
        <taxon>ecological metagenomes</taxon>
    </lineage>
</organism>
<dbReference type="CDD" id="cd03351">
    <property type="entry name" value="LbH_UDP-GlcNAc_AT"/>
    <property type="match status" value="1"/>
</dbReference>
<gene>
    <name evidence="7" type="ORF">METZ01_LOCUS136858</name>
</gene>
<dbReference type="NCBIfam" id="TIGR01852">
    <property type="entry name" value="lipid_A_lpxA"/>
    <property type="match status" value="1"/>
</dbReference>
<dbReference type="SUPFAM" id="SSF51161">
    <property type="entry name" value="Trimeric LpxA-like enzymes"/>
    <property type="match status" value="1"/>
</dbReference>
<dbReference type="InterPro" id="IPR011004">
    <property type="entry name" value="Trimer_LpxA-like_sf"/>
</dbReference>
<feature type="domain" description="UDP N-acetylglucosamine O-acyltransferase C-terminal" evidence="6">
    <location>
        <begin position="173"/>
        <end position="254"/>
    </location>
</feature>
<proteinExistence type="predicted"/>
<evidence type="ECO:0000256" key="2">
    <source>
        <dbReference type="ARBA" id="ARBA00022556"/>
    </source>
</evidence>
<dbReference type="InterPro" id="IPR010137">
    <property type="entry name" value="Lipid_A_LpxA"/>
</dbReference>
<evidence type="ECO:0000256" key="4">
    <source>
        <dbReference type="ARBA" id="ARBA00023098"/>
    </source>
</evidence>
<dbReference type="PIRSF" id="PIRSF000456">
    <property type="entry name" value="UDP-GlcNAc_acltr"/>
    <property type="match status" value="1"/>
</dbReference>
<dbReference type="Gene3D" id="2.160.10.10">
    <property type="entry name" value="Hexapeptide repeat proteins"/>
    <property type="match status" value="1"/>
</dbReference>
<dbReference type="InterPro" id="IPR029098">
    <property type="entry name" value="Acetyltransf_C"/>
</dbReference>
<evidence type="ECO:0000256" key="1">
    <source>
        <dbReference type="ARBA" id="ARBA00022516"/>
    </source>
</evidence>
<dbReference type="AlphaFoldDB" id="A0A381Z4E8"/>
<dbReference type="InterPro" id="IPR037157">
    <property type="entry name" value="Acetyltransf_C_sf"/>
</dbReference>
<evidence type="ECO:0000313" key="7">
    <source>
        <dbReference type="EMBL" id="SVA84004.1"/>
    </source>
</evidence>
<keyword evidence="2" id="KW-0441">Lipid A biosynthesis</keyword>
<dbReference type="Pfam" id="PF13720">
    <property type="entry name" value="Acetyltransf_11"/>
    <property type="match status" value="1"/>
</dbReference>
<keyword evidence="4" id="KW-0443">Lipid metabolism</keyword>
<evidence type="ECO:0000256" key="3">
    <source>
        <dbReference type="ARBA" id="ARBA00022679"/>
    </source>
</evidence>
<dbReference type="InterPro" id="IPR001451">
    <property type="entry name" value="Hexapep"/>
</dbReference>
<dbReference type="GO" id="GO:0008780">
    <property type="term" value="F:acyl-[acyl-carrier-protein]-UDP-N-acetylglucosamine O-acyltransferase activity"/>
    <property type="evidence" value="ECO:0007669"/>
    <property type="project" value="InterPro"/>
</dbReference>
<protein>
    <recommendedName>
        <fullName evidence="6">UDP N-acetylglucosamine O-acyltransferase C-terminal domain-containing protein</fullName>
    </recommendedName>
</protein>
<dbReference type="Pfam" id="PF00132">
    <property type="entry name" value="Hexapep"/>
    <property type="match status" value="2"/>
</dbReference>
<dbReference type="GO" id="GO:0009245">
    <property type="term" value="P:lipid A biosynthetic process"/>
    <property type="evidence" value="ECO:0007669"/>
    <property type="project" value="UniProtKB-KW"/>
</dbReference>
<dbReference type="PANTHER" id="PTHR43480:SF1">
    <property type="entry name" value="ACYL-[ACYL-CARRIER-PROTEIN]--UDP-N-ACETYLGLUCOSAMINE O-ACYLTRANSFERASE, MITOCHONDRIAL-RELATED"/>
    <property type="match status" value="1"/>
</dbReference>
<evidence type="ECO:0000259" key="6">
    <source>
        <dbReference type="Pfam" id="PF13720"/>
    </source>
</evidence>
<reference evidence="7" key="1">
    <citation type="submission" date="2018-05" db="EMBL/GenBank/DDBJ databases">
        <authorList>
            <person name="Lanie J.A."/>
            <person name="Ng W.-L."/>
            <person name="Kazmierczak K.M."/>
            <person name="Andrzejewski T.M."/>
            <person name="Davidsen T.M."/>
            <person name="Wayne K.J."/>
            <person name="Tettelin H."/>
            <person name="Glass J.I."/>
            <person name="Rusch D."/>
            <person name="Podicherti R."/>
            <person name="Tsui H.-C.T."/>
            <person name="Winkler M.E."/>
        </authorList>
    </citation>
    <scope>NUCLEOTIDE SEQUENCE</scope>
</reference>
<sequence>MNSNSVIDPSAKIHESVSVGPFCVIGSNVEIGPNCILHSHVVIKGPTRIDEGNIFYQFSTIGEDTPDKKYQGEETSLEIGKSNIFREGITVHRGTIQDKSKTVIGDGNLFMAYTHVAHDCVVGNYNVFANSAGLAGHVTLGNYVTLGAFTLVHQFCKLGDYSFTGLNTIITMDVPAFVKVAANPARPIGLNSIGMQRNNFDTESINLIKKAYRVVYRKGYSLEDAIKHLHELNSQSHPALETFIASLENSERGILR</sequence>
<accession>A0A381Z4E8</accession>
<dbReference type="PANTHER" id="PTHR43480">
    <property type="entry name" value="ACYL-[ACYL-CARRIER-PROTEIN]--UDP-N-ACETYLGLUCOSAMINE O-ACYLTRANSFERASE"/>
    <property type="match status" value="1"/>
</dbReference>
<name>A0A381Z4E8_9ZZZZ</name>
<dbReference type="Gene3D" id="1.20.1180.10">
    <property type="entry name" value="Udp N-acetylglucosamine O-acyltransferase, C-terminal domain"/>
    <property type="match status" value="1"/>
</dbReference>
<evidence type="ECO:0000256" key="5">
    <source>
        <dbReference type="ARBA" id="ARBA00023315"/>
    </source>
</evidence>
<dbReference type="GO" id="GO:0016020">
    <property type="term" value="C:membrane"/>
    <property type="evidence" value="ECO:0007669"/>
    <property type="project" value="GOC"/>
</dbReference>
<keyword evidence="5" id="KW-0012">Acyltransferase</keyword>
<keyword evidence="3" id="KW-0808">Transferase</keyword>
<dbReference type="EMBL" id="UINC01019873">
    <property type="protein sequence ID" value="SVA84004.1"/>
    <property type="molecule type" value="Genomic_DNA"/>
</dbReference>
<dbReference type="NCBIfam" id="NF003657">
    <property type="entry name" value="PRK05289.1"/>
    <property type="match status" value="1"/>
</dbReference>
<keyword evidence="1" id="KW-0444">Lipid biosynthesis</keyword>